<evidence type="ECO:0000256" key="2">
    <source>
        <dbReference type="ARBA" id="ARBA00006676"/>
    </source>
</evidence>
<evidence type="ECO:0000256" key="4">
    <source>
        <dbReference type="ARBA" id="ARBA00022801"/>
    </source>
</evidence>
<dbReference type="GO" id="GO:0046872">
    <property type="term" value="F:metal ion binding"/>
    <property type="evidence" value="ECO:0007669"/>
    <property type="project" value="UniProtKB-KW"/>
</dbReference>
<dbReference type="Proteomes" id="UP000247099">
    <property type="component" value="Unassembled WGS sequence"/>
</dbReference>
<dbReference type="EMBL" id="QHJQ01000010">
    <property type="protein sequence ID" value="PXA03239.1"/>
    <property type="molecule type" value="Genomic_DNA"/>
</dbReference>
<keyword evidence="5" id="KW-0862">Zinc</keyword>
<evidence type="ECO:0000256" key="1">
    <source>
        <dbReference type="ARBA" id="ARBA00001947"/>
    </source>
</evidence>
<dbReference type="Pfam" id="PF00962">
    <property type="entry name" value="A_deaminase"/>
    <property type="match status" value="1"/>
</dbReference>
<dbReference type="OrthoDB" id="9779574at2"/>
<keyword evidence="8" id="KW-1185">Reference proteome</keyword>
<keyword evidence="3" id="KW-0479">Metal-binding</keyword>
<dbReference type="Gene3D" id="3.20.20.140">
    <property type="entry name" value="Metal-dependent hydrolases"/>
    <property type="match status" value="1"/>
</dbReference>
<organism evidence="7 8">
    <name type="scientific">Coraliomargarita sinensis</name>
    <dbReference type="NCBI Taxonomy" id="2174842"/>
    <lineage>
        <taxon>Bacteria</taxon>
        <taxon>Pseudomonadati</taxon>
        <taxon>Verrucomicrobiota</taxon>
        <taxon>Opitutia</taxon>
        <taxon>Puniceicoccales</taxon>
        <taxon>Coraliomargaritaceae</taxon>
        <taxon>Coraliomargarita</taxon>
    </lineage>
</organism>
<evidence type="ECO:0000259" key="6">
    <source>
        <dbReference type="Pfam" id="PF00962"/>
    </source>
</evidence>
<dbReference type="SUPFAM" id="SSF51556">
    <property type="entry name" value="Metallo-dependent hydrolases"/>
    <property type="match status" value="1"/>
</dbReference>
<name>A0A317ZHK2_9BACT</name>
<dbReference type="InterPro" id="IPR032466">
    <property type="entry name" value="Metal_Hydrolase"/>
</dbReference>
<keyword evidence="4" id="KW-0378">Hydrolase</keyword>
<protein>
    <submittedName>
        <fullName evidence="7">Adenosine deaminase</fullName>
    </submittedName>
</protein>
<dbReference type="PANTHER" id="PTHR43114">
    <property type="entry name" value="ADENINE DEAMINASE"/>
    <property type="match status" value="1"/>
</dbReference>
<dbReference type="AlphaFoldDB" id="A0A317ZHK2"/>
<dbReference type="RefSeq" id="WP_110131794.1">
    <property type="nucleotide sequence ID" value="NZ_QHJQ01000010.1"/>
</dbReference>
<comment type="caution">
    <text evidence="7">The sequence shown here is derived from an EMBL/GenBank/DDBJ whole genome shotgun (WGS) entry which is preliminary data.</text>
</comment>
<evidence type="ECO:0000313" key="7">
    <source>
        <dbReference type="EMBL" id="PXA03239.1"/>
    </source>
</evidence>
<comment type="similarity">
    <text evidence="2">Belongs to the metallo-dependent hydrolases superfamily. Adenosine and AMP deaminases family.</text>
</comment>
<sequence length="330" mass="37317">MTEQDLSHFIHSLPKTETHLHIEGALPYELLQGLNPEKFAEPQQCWAPDFKWPSFEAFESHLIEHAVQWFTSPEHYHEAAKIIFAKHLEQNIRYVEISFHAGIIEFMNIPGPEIVAAIRSAAPKGLEVRVFMGMARDSYNKVLAPVLQDCINWEGLAGIDLHGVEYLPLEHWTPKLWERARANGLETKAHAGEFGPSGHVREALEILGARRIQHGIRAVDDPDVLQLAIDLGATFDICPISNVKLDVVESMPLHPIREFFDRGLRCTISTDDPFSFGNRVEDEYHALAHDLDFSPAELGRIAKNGFEVALVDDATRKEWIAEVDERLAVQ</sequence>
<evidence type="ECO:0000256" key="5">
    <source>
        <dbReference type="ARBA" id="ARBA00022833"/>
    </source>
</evidence>
<comment type="cofactor">
    <cofactor evidence="1">
        <name>Zn(2+)</name>
        <dbReference type="ChEBI" id="CHEBI:29105"/>
    </cofactor>
</comment>
<dbReference type="PANTHER" id="PTHR43114:SF6">
    <property type="entry name" value="ADENINE DEAMINASE"/>
    <property type="match status" value="1"/>
</dbReference>
<evidence type="ECO:0000256" key="3">
    <source>
        <dbReference type="ARBA" id="ARBA00022723"/>
    </source>
</evidence>
<evidence type="ECO:0000313" key="8">
    <source>
        <dbReference type="Proteomes" id="UP000247099"/>
    </source>
</evidence>
<proteinExistence type="inferred from homology"/>
<dbReference type="GO" id="GO:0000034">
    <property type="term" value="F:adenine deaminase activity"/>
    <property type="evidence" value="ECO:0007669"/>
    <property type="project" value="TreeGrafter"/>
</dbReference>
<dbReference type="InterPro" id="IPR006330">
    <property type="entry name" value="Ado/ade_deaminase"/>
</dbReference>
<dbReference type="GO" id="GO:0006146">
    <property type="term" value="P:adenine catabolic process"/>
    <property type="evidence" value="ECO:0007669"/>
    <property type="project" value="TreeGrafter"/>
</dbReference>
<dbReference type="FunCoup" id="A0A317ZHK2">
    <property type="interactions" value="381"/>
</dbReference>
<dbReference type="InterPro" id="IPR001365">
    <property type="entry name" value="A_deaminase_dom"/>
</dbReference>
<dbReference type="GO" id="GO:0043103">
    <property type="term" value="P:hypoxanthine salvage"/>
    <property type="evidence" value="ECO:0007669"/>
    <property type="project" value="TreeGrafter"/>
</dbReference>
<dbReference type="InParanoid" id="A0A317ZHK2"/>
<accession>A0A317ZHK2</accession>
<gene>
    <name evidence="7" type="ORF">DDZ13_12495</name>
</gene>
<feature type="domain" description="Adenosine deaminase" evidence="6">
    <location>
        <begin position="14"/>
        <end position="325"/>
    </location>
</feature>
<reference evidence="7 8" key="1">
    <citation type="submission" date="2018-05" db="EMBL/GenBank/DDBJ databases">
        <title>Coraliomargarita sinensis sp. nov., isolated from a marine solar saltern.</title>
        <authorList>
            <person name="Zhou L.Y."/>
        </authorList>
    </citation>
    <scope>NUCLEOTIDE SEQUENCE [LARGE SCALE GENOMIC DNA]</scope>
    <source>
        <strain evidence="7 8">WN38</strain>
    </source>
</reference>
<dbReference type="GO" id="GO:0005829">
    <property type="term" value="C:cytosol"/>
    <property type="evidence" value="ECO:0007669"/>
    <property type="project" value="TreeGrafter"/>
</dbReference>